<dbReference type="AlphaFoldDB" id="A0A9N7VRL8"/>
<sequence>MGCLSRTSCHVRQKLQLNVVTVSIRPYLALPACPEYGSRVHRLTSLRNEMVFSRCPDALWASCNRRFSEILCRVDLVSAPAPVLLPCLISLNNKEHRERG</sequence>
<protein>
    <submittedName>
        <fullName evidence="1">Uncharacterized protein</fullName>
    </submittedName>
</protein>
<organism evidence="1 2">
    <name type="scientific">Pleuronectes platessa</name>
    <name type="common">European plaice</name>
    <dbReference type="NCBI Taxonomy" id="8262"/>
    <lineage>
        <taxon>Eukaryota</taxon>
        <taxon>Metazoa</taxon>
        <taxon>Chordata</taxon>
        <taxon>Craniata</taxon>
        <taxon>Vertebrata</taxon>
        <taxon>Euteleostomi</taxon>
        <taxon>Actinopterygii</taxon>
        <taxon>Neopterygii</taxon>
        <taxon>Teleostei</taxon>
        <taxon>Neoteleostei</taxon>
        <taxon>Acanthomorphata</taxon>
        <taxon>Carangaria</taxon>
        <taxon>Pleuronectiformes</taxon>
        <taxon>Pleuronectoidei</taxon>
        <taxon>Pleuronectidae</taxon>
        <taxon>Pleuronectes</taxon>
    </lineage>
</organism>
<accession>A0A9N7VRL8</accession>
<name>A0A9N7VRL8_PLEPL</name>
<dbReference type="Proteomes" id="UP001153269">
    <property type="component" value="Unassembled WGS sequence"/>
</dbReference>
<dbReference type="EMBL" id="CADEAL010004213">
    <property type="protein sequence ID" value="CAB1454434.1"/>
    <property type="molecule type" value="Genomic_DNA"/>
</dbReference>
<keyword evidence="2" id="KW-1185">Reference proteome</keyword>
<evidence type="ECO:0000313" key="1">
    <source>
        <dbReference type="EMBL" id="CAB1454434.1"/>
    </source>
</evidence>
<proteinExistence type="predicted"/>
<reference evidence="1" key="1">
    <citation type="submission" date="2020-03" db="EMBL/GenBank/DDBJ databases">
        <authorList>
            <person name="Weist P."/>
        </authorList>
    </citation>
    <scope>NUCLEOTIDE SEQUENCE</scope>
</reference>
<gene>
    <name evidence="1" type="ORF">PLEPLA_LOCUS42200</name>
</gene>
<evidence type="ECO:0000313" key="2">
    <source>
        <dbReference type="Proteomes" id="UP001153269"/>
    </source>
</evidence>
<comment type="caution">
    <text evidence="1">The sequence shown here is derived from an EMBL/GenBank/DDBJ whole genome shotgun (WGS) entry which is preliminary data.</text>
</comment>